<comment type="caution">
    <text evidence="3">The sequence shown here is derived from an EMBL/GenBank/DDBJ whole genome shotgun (WGS) entry which is preliminary data.</text>
</comment>
<evidence type="ECO:0000256" key="2">
    <source>
        <dbReference type="SAM" id="Phobius"/>
    </source>
</evidence>
<protein>
    <recommendedName>
        <fullName evidence="5">Transmembrane protein</fullName>
    </recommendedName>
</protein>
<proteinExistence type="predicted"/>
<name>A0AAE1TC22_9FABA</name>
<keyword evidence="2" id="KW-0472">Membrane</keyword>
<keyword evidence="2" id="KW-1133">Transmembrane helix</keyword>
<accession>A0AAE1TC22</accession>
<gene>
    <name evidence="3" type="ORF">QN277_011323</name>
</gene>
<evidence type="ECO:0000313" key="3">
    <source>
        <dbReference type="EMBL" id="KAK4279558.1"/>
    </source>
</evidence>
<evidence type="ECO:0000256" key="1">
    <source>
        <dbReference type="SAM" id="MobiDB-lite"/>
    </source>
</evidence>
<evidence type="ECO:0008006" key="5">
    <source>
        <dbReference type="Google" id="ProtNLM"/>
    </source>
</evidence>
<dbReference type="Proteomes" id="UP001293593">
    <property type="component" value="Unassembled WGS sequence"/>
</dbReference>
<keyword evidence="2" id="KW-0812">Transmembrane</keyword>
<organism evidence="3 4">
    <name type="scientific">Acacia crassicarpa</name>
    <name type="common">northern wattle</name>
    <dbReference type="NCBI Taxonomy" id="499986"/>
    <lineage>
        <taxon>Eukaryota</taxon>
        <taxon>Viridiplantae</taxon>
        <taxon>Streptophyta</taxon>
        <taxon>Embryophyta</taxon>
        <taxon>Tracheophyta</taxon>
        <taxon>Spermatophyta</taxon>
        <taxon>Magnoliopsida</taxon>
        <taxon>eudicotyledons</taxon>
        <taxon>Gunneridae</taxon>
        <taxon>Pentapetalae</taxon>
        <taxon>rosids</taxon>
        <taxon>fabids</taxon>
        <taxon>Fabales</taxon>
        <taxon>Fabaceae</taxon>
        <taxon>Caesalpinioideae</taxon>
        <taxon>mimosoid clade</taxon>
        <taxon>Acacieae</taxon>
        <taxon>Acacia</taxon>
    </lineage>
</organism>
<dbReference type="AlphaFoldDB" id="A0AAE1TC22"/>
<feature type="compositionally biased region" description="Basic and acidic residues" evidence="1">
    <location>
        <begin position="75"/>
        <end position="86"/>
    </location>
</feature>
<dbReference type="EMBL" id="JAWXYG010000002">
    <property type="protein sequence ID" value="KAK4279558.1"/>
    <property type="molecule type" value="Genomic_DNA"/>
</dbReference>
<feature type="transmembrane region" description="Helical" evidence="2">
    <location>
        <begin position="132"/>
        <end position="153"/>
    </location>
</feature>
<dbReference type="PANTHER" id="PTHR36789">
    <property type="entry name" value="TRANSMEMBRANE PROTEIN"/>
    <property type="match status" value="1"/>
</dbReference>
<reference evidence="3" key="1">
    <citation type="submission" date="2023-10" db="EMBL/GenBank/DDBJ databases">
        <title>Chromosome-level genome of the transformable northern wattle, Acacia crassicarpa.</title>
        <authorList>
            <person name="Massaro I."/>
            <person name="Sinha N.R."/>
            <person name="Poethig S."/>
            <person name="Leichty A.R."/>
        </authorList>
    </citation>
    <scope>NUCLEOTIDE SEQUENCE</scope>
    <source>
        <strain evidence="3">Acra3RX</strain>
        <tissue evidence="3">Leaf</tissue>
    </source>
</reference>
<keyword evidence="4" id="KW-1185">Reference proteome</keyword>
<evidence type="ECO:0000313" key="4">
    <source>
        <dbReference type="Proteomes" id="UP001293593"/>
    </source>
</evidence>
<feature type="region of interest" description="Disordered" evidence="1">
    <location>
        <begin position="55"/>
        <end position="86"/>
    </location>
</feature>
<sequence length="154" mass="16987">MLGFTSLSQPSFSTPFFPASSQSPSCCSYFFPFSSSSSSISRKPLTLVVFAENNNGPNELKEEDKPELDEVSSNGEDKDNSSKDRRPFFFNFNLGTLLDPDPDNVLALCLTGLLTWASVQVLWQLLFISLSIVLAALKYSFIAALLVFILITLL</sequence>
<dbReference type="PANTHER" id="PTHR36789:SF1">
    <property type="entry name" value="TRANSMEMBRANE PROTEIN"/>
    <property type="match status" value="1"/>
</dbReference>